<protein>
    <recommendedName>
        <fullName evidence="10">Caffeic acid O-methyltransferase</fullName>
    </recommendedName>
</protein>
<comment type="similarity">
    <text evidence="4">Belongs to the class I-like SAM-binding methyltransferase superfamily. Cation-independent O-methyltransferase family. COMT subfamily.</text>
</comment>
<evidence type="ECO:0000313" key="9">
    <source>
        <dbReference type="Proteomes" id="UP001172457"/>
    </source>
</evidence>
<evidence type="ECO:0000256" key="3">
    <source>
        <dbReference type="ARBA" id="ARBA00022691"/>
    </source>
</evidence>
<dbReference type="InterPro" id="IPR036390">
    <property type="entry name" value="WH_DNA-bd_sf"/>
</dbReference>
<dbReference type="PANTHER" id="PTHR11746">
    <property type="entry name" value="O-METHYLTRANSFERASE"/>
    <property type="match status" value="1"/>
</dbReference>
<name>A0AA38TD80_9ASTR</name>
<dbReference type="PROSITE" id="PS51683">
    <property type="entry name" value="SAM_OMT_II"/>
    <property type="match status" value="1"/>
</dbReference>
<dbReference type="Pfam" id="PF08100">
    <property type="entry name" value="Dimerisation"/>
    <property type="match status" value="1"/>
</dbReference>
<sequence>MGSNEDFAYALQLVTSISLPMVLENAMKLGVLEAIGKAGPDARLSAHEIANALSFPNQDAPGMLDRMLRLLASYSIVTCTEHGSEMKPVRVYGLAPVAKYLIQNEDGVSLRALMELIQDKVFIKSWGKLKDSIVEGGVPFEKVYGQKTFEYPELDTRYNEVFNNAMVHHSTLVIKELLKCYNGFDNIKHLVDVGGGVGVTLNMIISKYPTINGINFDLPHVIQHAPVYPGIQHIGGDMFFDVPQGDAIFLKWILHDWSDNHCTKLLQNCYKALPNDGKVIVVDAILPFLSDTSTSVRANANIDAIVMTHYFGGKERTEDEFLTLAKGAGFNGMKKECQVCNMWVMELYK</sequence>
<evidence type="ECO:0008006" key="10">
    <source>
        <dbReference type="Google" id="ProtNLM"/>
    </source>
</evidence>
<dbReference type="GO" id="GO:0046983">
    <property type="term" value="F:protein dimerization activity"/>
    <property type="evidence" value="ECO:0007669"/>
    <property type="project" value="InterPro"/>
</dbReference>
<gene>
    <name evidence="8" type="ORF">OSB04_017061</name>
</gene>
<comment type="caution">
    <text evidence="8">The sequence shown here is derived from an EMBL/GenBank/DDBJ whole genome shotgun (WGS) entry which is preliminary data.</text>
</comment>
<evidence type="ECO:0000259" key="7">
    <source>
        <dbReference type="Pfam" id="PF08100"/>
    </source>
</evidence>
<dbReference type="InterPro" id="IPR029063">
    <property type="entry name" value="SAM-dependent_MTases_sf"/>
</dbReference>
<evidence type="ECO:0000313" key="8">
    <source>
        <dbReference type="EMBL" id="KAJ9553016.1"/>
    </source>
</evidence>
<dbReference type="GO" id="GO:0008171">
    <property type="term" value="F:O-methyltransferase activity"/>
    <property type="evidence" value="ECO:0007669"/>
    <property type="project" value="InterPro"/>
</dbReference>
<dbReference type="GO" id="GO:0032259">
    <property type="term" value="P:methylation"/>
    <property type="evidence" value="ECO:0007669"/>
    <property type="project" value="UniProtKB-KW"/>
</dbReference>
<evidence type="ECO:0000259" key="6">
    <source>
        <dbReference type="Pfam" id="PF00891"/>
    </source>
</evidence>
<feature type="active site" description="Proton acceptor" evidence="5">
    <location>
        <position position="255"/>
    </location>
</feature>
<dbReference type="SUPFAM" id="SSF53335">
    <property type="entry name" value="S-adenosyl-L-methionine-dependent methyltransferases"/>
    <property type="match status" value="1"/>
</dbReference>
<dbReference type="GO" id="GO:0008757">
    <property type="term" value="F:S-adenosylmethionine-dependent methyltransferase activity"/>
    <property type="evidence" value="ECO:0007669"/>
    <property type="project" value="UniProtKB-ARBA"/>
</dbReference>
<dbReference type="AlphaFoldDB" id="A0AA38TD80"/>
<feature type="domain" description="O-methyltransferase C-terminal" evidence="6">
    <location>
        <begin position="126"/>
        <end position="331"/>
    </location>
</feature>
<evidence type="ECO:0000256" key="5">
    <source>
        <dbReference type="PIRSR" id="PIRSR005739-1"/>
    </source>
</evidence>
<dbReference type="Pfam" id="PF00891">
    <property type="entry name" value="Methyltransf_2"/>
    <property type="match status" value="1"/>
</dbReference>
<keyword evidence="2" id="KW-0808">Transferase</keyword>
<feature type="domain" description="O-methyltransferase dimerisation" evidence="7">
    <location>
        <begin position="12"/>
        <end position="103"/>
    </location>
</feature>
<dbReference type="InterPro" id="IPR036388">
    <property type="entry name" value="WH-like_DNA-bd_sf"/>
</dbReference>
<keyword evidence="3" id="KW-0949">S-adenosyl-L-methionine</keyword>
<evidence type="ECO:0000256" key="1">
    <source>
        <dbReference type="ARBA" id="ARBA00022603"/>
    </source>
</evidence>
<dbReference type="InterPro" id="IPR001077">
    <property type="entry name" value="COMT_C"/>
</dbReference>
<dbReference type="InterPro" id="IPR016461">
    <property type="entry name" value="COMT-like"/>
</dbReference>
<dbReference type="PIRSF" id="PIRSF005739">
    <property type="entry name" value="O-mtase"/>
    <property type="match status" value="1"/>
</dbReference>
<dbReference type="FunFam" id="3.40.50.150:FF:000061">
    <property type="entry name" value="Caffeic acid O-methyltransferase"/>
    <property type="match status" value="1"/>
</dbReference>
<dbReference type="Gene3D" id="1.10.10.10">
    <property type="entry name" value="Winged helix-like DNA-binding domain superfamily/Winged helix DNA-binding domain"/>
    <property type="match status" value="1"/>
</dbReference>
<dbReference type="GO" id="GO:0009805">
    <property type="term" value="P:coumarin biosynthetic process"/>
    <property type="evidence" value="ECO:0007669"/>
    <property type="project" value="UniProtKB-ARBA"/>
</dbReference>
<dbReference type="Gene3D" id="3.40.50.150">
    <property type="entry name" value="Vaccinia Virus protein VP39"/>
    <property type="match status" value="1"/>
</dbReference>
<proteinExistence type="inferred from homology"/>
<dbReference type="FunFam" id="1.10.10.10:FF:000357">
    <property type="entry name" value="Caffeic acid 3-O-methyltransferase"/>
    <property type="match status" value="1"/>
</dbReference>
<evidence type="ECO:0000256" key="2">
    <source>
        <dbReference type="ARBA" id="ARBA00022679"/>
    </source>
</evidence>
<keyword evidence="9" id="KW-1185">Reference proteome</keyword>
<evidence type="ECO:0000256" key="4">
    <source>
        <dbReference type="ARBA" id="ARBA00034481"/>
    </source>
</evidence>
<dbReference type="InterPro" id="IPR012967">
    <property type="entry name" value="COMT_dimerisation"/>
</dbReference>
<dbReference type="EMBL" id="JARYMX010000004">
    <property type="protein sequence ID" value="KAJ9553016.1"/>
    <property type="molecule type" value="Genomic_DNA"/>
</dbReference>
<keyword evidence="1" id="KW-0489">Methyltransferase</keyword>
<accession>A0AA38TD80</accession>
<dbReference type="SUPFAM" id="SSF46785">
    <property type="entry name" value="Winged helix' DNA-binding domain"/>
    <property type="match status" value="1"/>
</dbReference>
<reference evidence="8" key="1">
    <citation type="submission" date="2023-03" db="EMBL/GenBank/DDBJ databases">
        <title>Chromosome-scale reference genome and RAD-based genetic map of yellow starthistle (Centaurea solstitialis) reveal putative structural variation and QTLs associated with invader traits.</title>
        <authorList>
            <person name="Reatini B."/>
            <person name="Cang F.A."/>
            <person name="Jiang Q."/>
            <person name="Mckibben M.T.W."/>
            <person name="Barker M.S."/>
            <person name="Rieseberg L.H."/>
            <person name="Dlugosch K.M."/>
        </authorList>
    </citation>
    <scope>NUCLEOTIDE SEQUENCE</scope>
    <source>
        <strain evidence="8">CAN-66</strain>
        <tissue evidence="8">Leaf</tissue>
    </source>
</reference>
<organism evidence="8 9">
    <name type="scientific">Centaurea solstitialis</name>
    <name type="common">yellow star-thistle</name>
    <dbReference type="NCBI Taxonomy" id="347529"/>
    <lineage>
        <taxon>Eukaryota</taxon>
        <taxon>Viridiplantae</taxon>
        <taxon>Streptophyta</taxon>
        <taxon>Embryophyta</taxon>
        <taxon>Tracheophyta</taxon>
        <taxon>Spermatophyta</taxon>
        <taxon>Magnoliopsida</taxon>
        <taxon>eudicotyledons</taxon>
        <taxon>Gunneridae</taxon>
        <taxon>Pentapetalae</taxon>
        <taxon>asterids</taxon>
        <taxon>campanulids</taxon>
        <taxon>Asterales</taxon>
        <taxon>Asteraceae</taxon>
        <taxon>Carduoideae</taxon>
        <taxon>Cardueae</taxon>
        <taxon>Centaureinae</taxon>
        <taxon>Centaurea</taxon>
    </lineage>
</organism>
<dbReference type="Proteomes" id="UP001172457">
    <property type="component" value="Chromosome 4"/>
</dbReference>